<sequence length="120" mass="14280">MADRVKKAQCVAWFIETKSDTQTQRNYRTTYGESPPSRSSIREWYHKFMTTGSVEHKKGYGRPRTSEESVERIRETSRIGALHNQFDKHPGSYKCQDPRYTMCFINNCDLQHTKFRFCMR</sequence>
<evidence type="ECO:0000313" key="2">
    <source>
        <dbReference type="EMBL" id="GFY12755.1"/>
    </source>
</evidence>
<gene>
    <name evidence="2" type="primary">AVEN_204755_1</name>
    <name evidence="2" type="ORF">TNCV_4284131</name>
</gene>
<protein>
    <submittedName>
        <fullName evidence="2">DUF4817 domain-containing protein</fullName>
    </submittedName>
</protein>
<organism evidence="2 3">
    <name type="scientific">Trichonephila clavipes</name>
    <name type="common">Golden silk orbweaver</name>
    <name type="synonym">Nephila clavipes</name>
    <dbReference type="NCBI Taxonomy" id="2585209"/>
    <lineage>
        <taxon>Eukaryota</taxon>
        <taxon>Metazoa</taxon>
        <taxon>Ecdysozoa</taxon>
        <taxon>Arthropoda</taxon>
        <taxon>Chelicerata</taxon>
        <taxon>Arachnida</taxon>
        <taxon>Araneae</taxon>
        <taxon>Araneomorphae</taxon>
        <taxon>Entelegynae</taxon>
        <taxon>Araneoidea</taxon>
        <taxon>Nephilidae</taxon>
        <taxon>Trichonephila</taxon>
    </lineage>
</organism>
<accession>A0A8X6VN29</accession>
<name>A0A8X6VN29_TRICX</name>
<dbReference type="Proteomes" id="UP000887159">
    <property type="component" value="Unassembled WGS sequence"/>
</dbReference>
<dbReference type="AlphaFoldDB" id="A0A8X6VN29"/>
<feature type="domain" description="DUF4817" evidence="1">
    <location>
        <begin position="7"/>
        <end position="55"/>
    </location>
</feature>
<dbReference type="EMBL" id="BMAU01021316">
    <property type="protein sequence ID" value="GFY12755.1"/>
    <property type="molecule type" value="Genomic_DNA"/>
</dbReference>
<reference evidence="2" key="1">
    <citation type="submission" date="2020-08" db="EMBL/GenBank/DDBJ databases">
        <title>Multicomponent nature underlies the extraordinary mechanical properties of spider dragline silk.</title>
        <authorList>
            <person name="Kono N."/>
            <person name="Nakamura H."/>
            <person name="Mori M."/>
            <person name="Yoshida Y."/>
            <person name="Ohtoshi R."/>
            <person name="Malay A.D."/>
            <person name="Moran D.A.P."/>
            <person name="Tomita M."/>
            <person name="Numata K."/>
            <person name="Arakawa K."/>
        </authorList>
    </citation>
    <scope>NUCLEOTIDE SEQUENCE</scope>
</reference>
<comment type="caution">
    <text evidence="2">The sequence shown here is derived from an EMBL/GenBank/DDBJ whole genome shotgun (WGS) entry which is preliminary data.</text>
</comment>
<keyword evidence="3" id="KW-1185">Reference proteome</keyword>
<evidence type="ECO:0000313" key="3">
    <source>
        <dbReference type="Proteomes" id="UP000887159"/>
    </source>
</evidence>
<dbReference type="Gene3D" id="1.10.10.1450">
    <property type="match status" value="1"/>
</dbReference>
<evidence type="ECO:0000259" key="1">
    <source>
        <dbReference type="Pfam" id="PF16087"/>
    </source>
</evidence>
<proteinExistence type="predicted"/>
<dbReference type="Pfam" id="PF16087">
    <property type="entry name" value="DUF4817"/>
    <property type="match status" value="1"/>
</dbReference>
<dbReference type="InterPro" id="IPR032135">
    <property type="entry name" value="DUF4817"/>
</dbReference>